<reference evidence="2 3" key="1">
    <citation type="submission" date="2014-04" db="EMBL/GenBank/DDBJ databases">
        <authorList>
            <consortium name="DOE Joint Genome Institute"/>
            <person name="Kuo A."/>
            <person name="Kohler A."/>
            <person name="Nagy L.G."/>
            <person name="Floudas D."/>
            <person name="Copeland A."/>
            <person name="Barry K.W."/>
            <person name="Cichocki N."/>
            <person name="Veneault-Fourrey C."/>
            <person name="LaButti K."/>
            <person name="Lindquist E.A."/>
            <person name="Lipzen A."/>
            <person name="Lundell T."/>
            <person name="Morin E."/>
            <person name="Murat C."/>
            <person name="Sun H."/>
            <person name="Tunlid A."/>
            <person name="Henrissat B."/>
            <person name="Grigoriev I.V."/>
            <person name="Hibbett D.S."/>
            <person name="Martin F."/>
            <person name="Nordberg H.P."/>
            <person name="Cantor M.N."/>
            <person name="Hua S.X."/>
        </authorList>
    </citation>
    <scope>NUCLEOTIDE SEQUENCE [LARGE SCALE GENOMIC DNA]</scope>
    <source>
        <strain evidence="2 3">Foug A</strain>
    </source>
</reference>
<feature type="chain" id="PRO_5002163219" evidence="1">
    <location>
        <begin position="30"/>
        <end position="72"/>
    </location>
</feature>
<dbReference type="STRING" id="1036808.A0A0C3D2K5"/>
<dbReference type="OrthoDB" id="2789670at2759"/>
<evidence type="ECO:0000313" key="3">
    <source>
        <dbReference type="Proteomes" id="UP000053989"/>
    </source>
</evidence>
<evidence type="ECO:0000256" key="1">
    <source>
        <dbReference type="SAM" id="SignalP"/>
    </source>
</evidence>
<dbReference type="InParanoid" id="A0A0C3D2K5"/>
<keyword evidence="3" id="KW-1185">Reference proteome</keyword>
<gene>
    <name evidence="2" type="ORF">SCLCIDRAFT_785874</name>
</gene>
<organism evidence="2 3">
    <name type="scientific">Scleroderma citrinum Foug A</name>
    <dbReference type="NCBI Taxonomy" id="1036808"/>
    <lineage>
        <taxon>Eukaryota</taxon>
        <taxon>Fungi</taxon>
        <taxon>Dikarya</taxon>
        <taxon>Basidiomycota</taxon>
        <taxon>Agaricomycotina</taxon>
        <taxon>Agaricomycetes</taxon>
        <taxon>Agaricomycetidae</taxon>
        <taxon>Boletales</taxon>
        <taxon>Sclerodermatineae</taxon>
        <taxon>Sclerodermataceae</taxon>
        <taxon>Scleroderma</taxon>
    </lineage>
</organism>
<proteinExistence type="predicted"/>
<protein>
    <submittedName>
        <fullName evidence="2">Uncharacterized protein</fullName>
    </submittedName>
</protein>
<reference evidence="3" key="2">
    <citation type="submission" date="2015-01" db="EMBL/GenBank/DDBJ databases">
        <title>Evolutionary Origins and Diversification of the Mycorrhizal Mutualists.</title>
        <authorList>
            <consortium name="DOE Joint Genome Institute"/>
            <consortium name="Mycorrhizal Genomics Consortium"/>
            <person name="Kohler A."/>
            <person name="Kuo A."/>
            <person name="Nagy L.G."/>
            <person name="Floudas D."/>
            <person name="Copeland A."/>
            <person name="Barry K.W."/>
            <person name="Cichocki N."/>
            <person name="Veneault-Fourrey C."/>
            <person name="LaButti K."/>
            <person name="Lindquist E.A."/>
            <person name="Lipzen A."/>
            <person name="Lundell T."/>
            <person name="Morin E."/>
            <person name="Murat C."/>
            <person name="Riley R."/>
            <person name="Ohm R."/>
            <person name="Sun H."/>
            <person name="Tunlid A."/>
            <person name="Henrissat B."/>
            <person name="Grigoriev I.V."/>
            <person name="Hibbett D.S."/>
            <person name="Martin F."/>
        </authorList>
    </citation>
    <scope>NUCLEOTIDE SEQUENCE [LARGE SCALE GENOMIC DNA]</scope>
    <source>
        <strain evidence="3">Foug A</strain>
    </source>
</reference>
<accession>A0A0C3D2K5</accession>
<dbReference type="HOGENOM" id="CLU_202054_0_0_1"/>
<sequence>MSGLHLADASVWLLSAMTLAVFNITKAVGDDVEITPEVDNSSIGVSHLKPFKCSILPRSANALELIQQDVQC</sequence>
<dbReference type="AlphaFoldDB" id="A0A0C3D2K5"/>
<dbReference type="EMBL" id="KN822371">
    <property type="protein sequence ID" value="KIM50599.1"/>
    <property type="molecule type" value="Genomic_DNA"/>
</dbReference>
<name>A0A0C3D2K5_9AGAM</name>
<evidence type="ECO:0000313" key="2">
    <source>
        <dbReference type="EMBL" id="KIM50599.1"/>
    </source>
</evidence>
<feature type="signal peptide" evidence="1">
    <location>
        <begin position="1"/>
        <end position="29"/>
    </location>
</feature>
<keyword evidence="1" id="KW-0732">Signal</keyword>
<dbReference type="Proteomes" id="UP000053989">
    <property type="component" value="Unassembled WGS sequence"/>
</dbReference>